<proteinExistence type="predicted"/>
<comment type="caution">
    <text evidence="4">The sequence shown here is derived from an EMBL/GenBank/DDBJ whole genome shotgun (WGS) entry which is preliminary data.</text>
</comment>
<protein>
    <recommendedName>
        <fullName evidence="3">EF-hand domain-containing protein</fullName>
    </recommendedName>
</protein>
<name>A0A813GUT5_POLGL</name>
<dbReference type="InterPro" id="IPR018247">
    <property type="entry name" value="EF_Hand_1_Ca_BS"/>
</dbReference>
<feature type="domain" description="EF-hand" evidence="3">
    <location>
        <begin position="70"/>
        <end position="105"/>
    </location>
</feature>
<dbReference type="InterPro" id="IPR011992">
    <property type="entry name" value="EF-hand-dom_pair"/>
</dbReference>
<evidence type="ECO:0000256" key="1">
    <source>
        <dbReference type="ARBA" id="ARBA00022837"/>
    </source>
</evidence>
<evidence type="ECO:0000313" key="4">
    <source>
        <dbReference type="EMBL" id="CAE8629373.1"/>
    </source>
</evidence>
<reference evidence="4" key="1">
    <citation type="submission" date="2021-02" db="EMBL/GenBank/DDBJ databases">
        <authorList>
            <person name="Dougan E. K."/>
            <person name="Rhodes N."/>
            <person name="Thang M."/>
            <person name="Chan C."/>
        </authorList>
    </citation>
    <scope>NUCLEOTIDE SEQUENCE</scope>
</reference>
<evidence type="ECO:0000313" key="5">
    <source>
        <dbReference type="Proteomes" id="UP000654075"/>
    </source>
</evidence>
<dbReference type="AlphaFoldDB" id="A0A813GUT5"/>
<dbReference type="Gene3D" id="1.10.238.10">
    <property type="entry name" value="EF-hand"/>
    <property type="match status" value="1"/>
</dbReference>
<dbReference type="GO" id="GO:0005509">
    <property type="term" value="F:calcium ion binding"/>
    <property type="evidence" value="ECO:0007669"/>
    <property type="project" value="InterPro"/>
</dbReference>
<sequence>MGAGTPSGPGCANSAWASCAHCTTVDAADWLFCLDTDDHRSQPSKAAATKRKRRAKDSFADQSRDVDPFRLEELTRELFNAHDLNGDGLLSEMELVSLNEKIAVLHHGKRGPEVEEIRGKYHTLFRTKLDPDGHPVPYETFRTYAKGVLEELDKDPEAQEMILEQFVAEAKSGRDAFDLISVASETPRRTLEERLADIPSTREVSRSAGLSPGSGMELDVPLVAGTGYRHAPEPAGDSGTGSLATIGREPRLICLVADAKASAGEQTQVSARLHPDGI</sequence>
<dbReference type="SUPFAM" id="SSF47473">
    <property type="entry name" value="EF-hand"/>
    <property type="match status" value="1"/>
</dbReference>
<dbReference type="EMBL" id="CAJNNV010029633">
    <property type="protein sequence ID" value="CAE8629373.1"/>
    <property type="molecule type" value="Genomic_DNA"/>
</dbReference>
<gene>
    <name evidence="4" type="ORF">PGLA1383_LOCUS45877</name>
</gene>
<dbReference type="PROSITE" id="PS50222">
    <property type="entry name" value="EF_HAND_2"/>
    <property type="match status" value="1"/>
</dbReference>
<feature type="region of interest" description="Disordered" evidence="2">
    <location>
        <begin position="38"/>
        <end position="61"/>
    </location>
</feature>
<evidence type="ECO:0000259" key="3">
    <source>
        <dbReference type="PROSITE" id="PS50222"/>
    </source>
</evidence>
<evidence type="ECO:0000256" key="2">
    <source>
        <dbReference type="SAM" id="MobiDB-lite"/>
    </source>
</evidence>
<dbReference type="PROSITE" id="PS00018">
    <property type="entry name" value="EF_HAND_1"/>
    <property type="match status" value="1"/>
</dbReference>
<dbReference type="InterPro" id="IPR002048">
    <property type="entry name" value="EF_hand_dom"/>
</dbReference>
<keyword evidence="1" id="KW-0106">Calcium</keyword>
<dbReference type="OrthoDB" id="442124at2759"/>
<keyword evidence="5" id="KW-1185">Reference proteome</keyword>
<organism evidence="4 5">
    <name type="scientific">Polarella glacialis</name>
    <name type="common">Dinoflagellate</name>
    <dbReference type="NCBI Taxonomy" id="89957"/>
    <lineage>
        <taxon>Eukaryota</taxon>
        <taxon>Sar</taxon>
        <taxon>Alveolata</taxon>
        <taxon>Dinophyceae</taxon>
        <taxon>Suessiales</taxon>
        <taxon>Suessiaceae</taxon>
        <taxon>Polarella</taxon>
    </lineage>
</organism>
<accession>A0A813GUT5</accession>
<dbReference type="Proteomes" id="UP000654075">
    <property type="component" value="Unassembled WGS sequence"/>
</dbReference>